<sequence length="271" mass="31533">MSSLNPNNYHWTECNITGWSHDFLKRELQNMGYTTSKIEGDVHISQRMNKIGLLYTLNLTASKNGDSIILKDFDIYSDIEDILCRNDTDKQIFHKILVQMRNEAISNFSEQVILDKKCDTEVKKNAVNKLPVSKNEDTVNTNVSVEKISGYSISLLFNVSSDDLFNFFTKKEFINIWTNGEAVYGENQRFLYNLIIEKNINISDKFIKMDWKLKKWEMLSRVEISFVSQDKNCMVKISHYGVPSNDVDNLKNGWMTYYFDPISRAFGFKSI</sequence>
<evidence type="ECO:0000313" key="4">
    <source>
        <dbReference type="EMBL" id="TBU00929.1"/>
    </source>
</evidence>
<dbReference type="GO" id="GO:0001671">
    <property type="term" value="F:ATPase activator activity"/>
    <property type="evidence" value="ECO:0007669"/>
    <property type="project" value="InterPro"/>
</dbReference>
<accession>A0A4Q9L0R0</accession>
<dbReference type="EMBL" id="PITI01001489">
    <property type="protein sequence ID" value="TBU00929.1"/>
    <property type="molecule type" value="Genomic_DNA"/>
</dbReference>
<dbReference type="InterPro" id="IPR036338">
    <property type="entry name" value="Aha1"/>
</dbReference>
<evidence type="ECO:0000313" key="5">
    <source>
        <dbReference type="Proteomes" id="UP000291404"/>
    </source>
</evidence>
<evidence type="ECO:0000256" key="1">
    <source>
        <dbReference type="ARBA" id="ARBA00006817"/>
    </source>
</evidence>
<dbReference type="InterPro" id="IPR015310">
    <property type="entry name" value="AHSA1-like_N"/>
</dbReference>
<gene>
    <name evidence="4" type="ORF">CWI36_1489p0010</name>
</gene>
<dbReference type="Proteomes" id="UP000291404">
    <property type="component" value="Unassembled WGS sequence"/>
</dbReference>
<evidence type="ECO:0000259" key="2">
    <source>
        <dbReference type="Pfam" id="PF08327"/>
    </source>
</evidence>
<reference evidence="4 5" key="1">
    <citation type="submission" date="2017-12" db="EMBL/GenBank/DDBJ databases">
        <authorList>
            <person name="Pombert J.-F."/>
            <person name="Haag K.L."/>
            <person name="Ebert D."/>
        </authorList>
    </citation>
    <scope>NUCLEOTIDE SEQUENCE [LARGE SCALE GENOMIC DNA]</scope>
    <source>
        <strain evidence="4">BE-OM-2</strain>
    </source>
</reference>
<dbReference type="SUPFAM" id="SSF55961">
    <property type="entry name" value="Bet v1-like"/>
    <property type="match status" value="1"/>
</dbReference>
<keyword evidence="5" id="KW-1185">Reference proteome</keyword>
<organism evidence="4 5">
    <name type="scientific">Hamiltosporidium magnivora</name>
    <dbReference type="NCBI Taxonomy" id="148818"/>
    <lineage>
        <taxon>Eukaryota</taxon>
        <taxon>Fungi</taxon>
        <taxon>Fungi incertae sedis</taxon>
        <taxon>Microsporidia</taxon>
        <taxon>Dubosqiidae</taxon>
        <taxon>Hamiltosporidium</taxon>
    </lineage>
</organism>
<dbReference type="AlphaFoldDB" id="A0A4Q9L0R0"/>
<dbReference type="VEuPathDB" id="MicrosporidiaDB:CWI39_1186p0010"/>
<comment type="similarity">
    <text evidence="1">Belongs to the AHA1 family.</text>
</comment>
<dbReference type="Gene3D" id="3.30.530.20">
    <property type="match status" value="1"/>
</dbReference>
<feature type="domain" description="Activator of Hsp90 ATPase AHSA1-like N-terminal" evidence="3">
    <location>
        <begin position="15"/>
        <end position="92"/>
    </location>
</feature>
<feature type="domain" description="Activator of Hsp90 ATPase homologue 1/2-like C-terminal" evidence="2">
    <location>
        <begin position="159"/>
        <end position="265"/>
    </location>
</feature>
<dbReference type="SUPFAM" id="SSF103111">
    <property type="entry name" value="Activator of Hsp90 ATPase, Aha1"/>
    <property type="match status" value="1"/>
</dbReference>
<dbReference type="GO" id="GO:0051087">
    <property type="term" value="F:protein-folding chaperone binding"/>
    <property type="evidence" value="ECO:0007669"/>
    <property type="project" value="InterPro"/>
</dbReference>
<comment type="caution">
    <text evidence="4">The sequence shown here is derived from an EMBL/GenBank/DDBJ whole genome shotgun (WGS) entry which is preliminary data.</text>
</comment>
<evidence type="ECO:0008006" key="6">
    <source>
        <dbReference type="Google" id="ProtNLM"/>
    </source>
</evidence>
<protein>
    <recommendedName>
        <fullName evidence="6">Activator of Hsp90 ATPase N-terminal domain-containing protein</fullName>
    </recommendedName>
</protein>
<proteinExistence type="inferred from homology"/>
<dbReference type="Gene3D" id="3.15.10.20">
    <property type="entry name" value="Activator of Hsp90 ATPase Aha1, N-terminal domain"/>
    <property type="match status" value="1"/>
</dbReference>
<dbReference type="InterPro" id="IPR013538">
    <property type="entry name" value="ASHA1/2-like_C"/>
</dbReference>
<dbReference type="Pfam" id="PF08327">
    <property type="entry name" value="AHSA1"/>
    <property type="match status" value="1"/>
</dbReference>
<dbReference type="InterPro" id="IPR023393">
    <property type="entry name" value="START-like_dom_sf"/>
</dbReference>
<name>A0A4Q9L0R0_9MICR</name>
<dbReference type="VEuPathDB" id="MicrosporidiaDB:CWI36_1489p0010"/>
<dbReference type="STRING" id="148818.A0A4Q9L0R0"/>
<dbReference type="Pfam" id="PF09229">
    <property type="entry name" value="Aha1_N"/>
    <property type="match status" value="1"/>
</dbReference>
<evidence type="ECO:0000259" key="3">
    <source>
        <dbReference type="Pfam" id="PF09229"/>
    </source>
</evidence>